<dbReference type="Proteomes" id="UP001432027">
    <property type="component" value="Unassembled WGS sequence"/>
</dbReference>
<dbReference type="EMBL" id="BTSX01000005">
    <property type="protein sequence ID" value="GMT02412.1"/>
    <property type="molecule type" value="Genomic_DNA"/>
</dbReference>
<feature type="transmembrane region" description="Helical" evidence="1">
    <location>
        <begin position="76"/>
        <end position="97"/>
    </location>
</feature>
<feature type="non-terminal residue" evidence="2">
    <location>
        <position position="1"/>
    </location>
</feature>
<feature type="non-terminal residue" evidence="2">
    <location>
        <position position="132"/>
    </location>
</feature>
<sequence length="132" mass="14248">QPVVARSAMDAFPRHIVIPAILLFSSLVVALALNVFAFRNIETLIFCPISSLSMLSLSVVTRGLRSGRLVHLAIKWIIRSLALLLGLAAVFALHYATTTGNMEEASNEPMTFVLPFGVVIAFVQGTPLDTVV</sequence>
<evidence type="ECO:0000256" key="1">
    <source>
        <dbReference type="SAM" id="Phobius"/>
    </source>
</evidence>
<evidence type="ECO:0000313" key="3">
    <source>
        <dbReference type="Proteomes" id="UP001432027"/>
    </source>
</evidence>
<dbReference type="AlphaFoldDB" id="A0AAV5U7N6"/>
<keyword evidence="1" id="KW-1133">Transmembrane helix</keyword>
<evidence type="ECO:0000313" key="2">
    <source>
        <dbReference type="EMBL" id="GMT02412.1"/>
    </source>
</evidence>
<protein>
    <recommendedName>
        <fullName evidence="4">Amino acid transporter</fullName>
    </recommendedName>
</protein>
<evidence type="ECO:0008006" key="4">
    <source>
        <dbReference type="Google" id="ProtNLM"/>
    </source>
</evidence>
<reference evidence="2" key="1">
    <citation type="submission" date="2023-10" db="EMBL/GenBank/DDBJ databases">
        <title>Genome assembly of Pristionchus species.</title>
        <authorList>
            <person name="Yoshida K."/>
            <person name="Sommer R.J."/>
        </authorList>
    </citation>
    <scope>NUCLEOTIDE SEQUENCE</scope>
    <source>
        <strain evidence="2">RS0144</strain>
    </source>
</reference>
<comment type="caution">
    <text evidence="2">The sequence shown here is derived from an EMBL/GenBank/DDBJ whole genome shotgun (WGS) entry which is preliminary data.</text>
</comment>
<organism evidence="2 3">
    <name type="scientific">Pristionchus entomophagus</name>
    <dbReference type="NCBI Taxonomy" id="358040"/>
    <lineage>
        <taxon>Eukaryota</taxon>
        <taxon>Metazoa</taxon>
        <taxon>Ecdysozoa</taxon>
        <taxon>Nematoda</taxon>
        <taxon>Chromadorea</taxon>
        <taxon>Rhabditida</taxon>
        <taxon>Rhabditina</taxon>
        <taxon>Diplogasteromorpha</taxon>
        <taxon>Diplogasteroidea</taxon>
        <taxon>Neodiplogasteridae</taxon>
        <taxon>Pristionchus</taxon>
    </lineage>
</organism>
<accession>A0AAV5U7N6</accession>
<keyword evidence="3" id="KW-1185">Reference proteome</keyword>
<feature type="transmembrane region" description="Helical" evidence="1">
    <location>
        <begin position="16"/>
        <end position="37"/>
    </location>
</feature>
<keyword evidence="1" id="KW-0472">Membrane</keyword>
<name>A0AAV5U7N6_9BILA</name>
<proteinExistence type="predicted"/>
<feature type="transmembrane region" description="Helical" evidence="1">
    <location>
        <begin position="43"/>
        <end position="64"/>
    </location>
</feature>
<keyword evidence="1" id="KW-0812">Transmembrane</keyword>
<feature type="transmembrane region" description="Helical" evidence="1">
    <location>
        <begin position="109"/>
        <end position="128"/>
    </location>
</feature>
<gene>
    <name evidence="2" type="ORF">PENTCL1PPCAC_24586</name>
</gene>